<accession>A0AA35YNF0</accession>
<organism evidence="2 3">
    <name type="scientific">Lactuca saligna</name>
    <name type="common">Willowleaf lettuce</name>
    <dbReference type="NCBI Taxonomy" id="75948"/>
    <lineage>
        <taxon>Eukaryota</taxon>
        <taxon>Viridiplantae</taxon>
        <taxon>Streptophyta</taxon>
        <taxon>Embryophyta</taxon>
        <taxon>Tracheophyta</taxon>
        <taxon>Spermatophyta</taxon>
        <taxon>Magnoliopsida</taxon>
        <taxon>eudicotyledons</taxon>
        <taxon>Gunneridae</taxon>
        <taxon>Pentapetalae</taxon>
        <taxon>asterids</taxon>
        <taxon>campanulids</taxon>
        <taxon>Asterales</taxon>
        <taxon>Asteraceae</taxon>
        <taxon>Cichorioideae</taxon>
        <taxon>Cichorieae</taxon>
        <taxon>Lactucinae</taxon>
        <taxon>Lactuca</taxon>
    </lineage>
</organism>
<feature type="compositionally biased region" description="Basic residues" evidence="1">
    <location>
        <begin position="1"/>
        <end position="10"/>
    </location>
</feature>
<dbReference type="Proteomes" id="UP001177003">
    <property type="component" value="Chromosome 3"/>
</dbReference>
<evidence type="ECO:0000313" key="2">
    <source>
        <dbReference type="EMBL" id="CAI9277099.1"/>
    </source>
</evidence>
<gene>
    <name evidence="2" type="ORF">LSALG_LOCUS17042</name>
</gene>
<keyword evidence="3" id="KW-1185">Reference proteome</keyword>
<evidence type="ECO:0000313" key="3">
    <source>
        <dbReference type="Proteomes" id="UP001177003"/>
    </source>
</evidence>
<feature type="region of interest" description="Disordered" evidence="1">
    <location>
        <begin position="1"/>
        <end position="21"/>
    </location>
</feature>
<reference evidence="2" key="1">
    <citation type="submission" date="2023-04" db="EMBL/GenBank/DDBJ databases">
        <authorList>
            <person name="Vijverberg K."/>
            <person name="Xiong W."/>
            <person name="Schranz E."/>
        </authorList>
    </citation>
    <scope>NUCLEOTIDE SEQUENCE</scope>
</reference>
<name>A0AA35YNF0_LACSI</name>
<dbReference type="AlphaFoldDB" id="A0AA35YNF0"/>
<dbReference type="EMBL" id="OX465079">
    <property type="protein sequence ID" value="CAI9277099.1"/>
    <property type="molecule type" value="Genomic_DNA"/>
</dbReference>
<protein>
    <submittedName>
        <fullName evidence="2">Uncharacterized protein</fullName>
    </submittedName>
</protein>
<sequence>MNSKHKHRSSSTKDVRKPQVSHRGVIFREIPALTSPSLKNRLAADMEKQLSKKKNYRVILTSEATADEGETIPETPEANFLKDSSHVDISVITPPEVSLAKTVIVEARTSDITLNISDMDTNVIMGDDDLNKLSTNDNKKFMEVFTLLKELKSLSSKSTASVLSSKDLIQKFSKFKELLI</sequence>
<evidence type="ECO:0000256" key="1">
    <source>
        <dbReference type="SAM" id="MobiDB-lite"/>
    </source>
</evidence>
<proteinExistence type="predicted"/>